<dbReference type="EMBL" id="JBHMEZ010000001">
    <property type="protein sequence ID" value="MFB9051984.1"/>
    <property type="molecule type" value="Genomic_DNA"/>
</dbReference>
<dbReference type="SUPFAM" id="SSF56784">
    <property type="entry name" value="HAD-like"/>
    <property type="match status" value="1"/>
</dbReference>
<protein>
    <recommendedName>
        <fullName evidence="4">phosphoglycolate phosphatase</fullName>
        <ecNumber evidence="4">3.1.3.18</ecNumber>
    </recommendedName>
</protein>
<comment type="caution">
    <text evidence="5">The sequence shown here is derived from an EMBL/GenBank/DDBJ whole genome shotgun (WGS) entry which is preliminary data.</text>
</comment>
<dbReference type="InterPro" id="IPR050155">
    <property type="entry name" value="HAD-like_hydrolase_sf"/>
</dbReference>
<dbReference type="InterPro" id="IPR041492">
    <property type="entry name" value="HAD_2"/>
</dbReference>
<dbReference type="SFLD" id="SFLDG01129">
    <property type="entry name" value="C1.5:_HAD__Beta-PGM__Phosphata"/>
    <property type="match status" value="1"/>
</dbReference>
<comment type="catalytic activity">
    <reaction evidence="1">
        <text>2-phosphoglycolate + H2O = glycolate + phosphate</text>
        <dbReference type="Rhea" id="RHEA:14369"/>
        <dbReference type="ChEBI" id="CHEBI:15377"/>
        <dbReference type="ChEBI" id="CHEBI:29805"/>
        <dbReference type="ChEBI" id="CHEBI:43474"/>
        <dbReference type="ChEBI" id="CHEBI:58033"/>
        <dbReference type="EC" id="3.1.3.18"/>
    </reaction>
</comment>
<dbReference type="GO" id="GO:0016787">
    <property type="term" value="F:hydrolase activity"/>
    <property type="evidence" value="ECO:0007669"/>
    <property type="project" value="UniProtKB-KW"/>
</dbReference>
<dbReference type="Gene3D" id="1.10.150.240">
    <property type="entry name" value="Putative phosphatase, domain 2"/>
    <property type="match status" value="1"/>
</dbReference>
<dbReference type="InterPro" id="IPR023214">
    <property type="entry name" value="HAD_sf"/>
</dbReference>
<evidence type="ECO:0000313" key="6">
    <source>
        <dbReference type="Proteomes" id="UP001589605"/>
    </source>
</evidence>
<reference evidence="5 6" key="1">
    <citation type="submission" date="2024-09" db="EMBL/GenBank/DDBJ databases">
        <authorList>
            <person name="Sun Q."/>
            <person name="Mori K."/>
        </authorList>
    </citation>
    <scope>NUCLEOTIDE SEQUENCE [LARGE SCALE GENOMIC DNA]</scope>
    <source>
        <strain evidence="5 6">CECT 8286</strain>
    </source>
</reference>
<name>A0ABV5EXR8_9FLAO</name>
<evidence type="ECO:0000256" key="1">
    <source>
        <dbReference type="ARBA" id="ARBA00000830"/>
    </source>
</evidence>
<dbReference type="InterPro" id="IPR023198">
    <property type="entry name" value="PGP-like_dom2"/>
</dbReference>
<evidence type="ECO:0000256" key="3">
    <source>
        <dbReference type="ARBA" id="ARBA00006171"/>
    </source>
</evidence>
<dbReference type="Proteomes" id="UP001589605">
    <property type="component" value="Unassembled WGS sequence"/>
</dbReference>
<dbReference type="Gene3D" id="3.40.50.1000">
    <property type="entry name" value="HAD superfamily/HAD-like"/>
    <property type="match status" value="1"/>
</dbReference>
<dbReference type="SFLD" id="SFLDS00003">
    <property type="entry name" value="Haloacid_Dehalogenase"/>
    <property type="match status" value="1"/>
</dbReference>
<dbReference type="EC" id="3.1.3.18" evidence="4"/>
<proteinExistence type="inferred from homology"/>
<keyword evidence="5" id="KW-0378">Hydrolase</keyword>
<comment type="similarity">
    <text evidence="3">Belongs to the HAD-like hydrolase superfamily. CbbY/CbbZ/Gph/YieH family.</text>
</comment>
<evidence type="ECO:0000313" key="5">
    <source>
        <dbReference type="EMBL" id="MFB9051984.1"/>
    </source>
</evidence>
<dbReference type="InterPro" id="IPR036412">
    <property type="entry name" value="HAD-like_sf"/>
</dbReference>
<dbReference type="RefSeq" id="WP_382380909.1">
    <property type="nucleotide sequence ID" value="NZ_JBHMEZ010000001.1"/>
</dbReference>
<evidence type="ECO:0000256" key="4">
    <source>
        <dbReference type="ARBA" id="ARBA00013078"/>
    </source>
</evidence>
<organism evidence="5 6">
    <name type="scientific">Formosa undariae</name>
    <dbReference type="NCBI Taxonomy" id="1325436"/>
    <lineage>
        <taxon>Bacteria</taxon>
        <taxon>Pseudomonadati</taxon>
        <taxon>Bacteroidota</taxon>
        <taxon>Flavobacteriia</taxon>
        <taxon>Flavobacteriales</taxon>
        <taxon>Flavobacteriaceae</taxon>
        <taxon>Formosa</taxon>
    </lineage>
</organism>
<sequence length="205" mass="23999">MIKNILWDFDGVILDSMEVRDFGFKEIFKSFKESDVKSLITYHRLNGGLSRYVKIRYFYEVILNKSISNNEVEVYANSFSEIMRKELINPKNLILDSLNFIKSQYKNYNFHIVSGSDQNELMFLCDELGISTYFLTIHGSPTPKNTLVKRLLAEYNYSEQESCLIGDSINDYEAADANSIKFYGYNNDLLKEDHNYINTFKEFNL</sequence>
<dbReference type="Pfam" id="PF13419">
    <property type="entry name" value="HAD_2"/>
    <property type="match status" value="1"/>
</dbReference>
<keyword evidence="6" id="KW-1185">Reference proteome</keyword>
<comment type="pathway">
    <text evidence="2">Organic acid metabolism; glycolate biosynthesis; glycolate from 2-phosphoglycolate: step 1/1.</text>
</comment>
<gene>
    <name evidence="5" type="ORF">ACFFVB_02720</name>
</gene>
<evidence type="ECO:0000256" key="2">
    <source>
        <dbReference type="ARBA" id="ARBA00004818"/>
    </source>
</evidence>
<dbReference type="PANTHER" id="PTHR43434">
    <property type="entry name" value="PHOSPHOGLYCOLATE PHOSPHATASE"/>
    <property type="match status" value="1"/>
</dbReference>
<dbReference type="PANTHER" id="PTHR43434:SF1">
    <property type="entry name" value="PHOSPHOGLYCOLATE PHOSPHATASE"/>
    <property type="match status" value="1"/>
</dbReference>
<accession>A0ABV5EXR8</accession>